<dbReference type="PROSITE" id="PS50943">
    <property type="entry name" value="HTH_CROC1"/>
    <property type="match status" value="1"/>
</dbReference>
<dbReference type="PANTHER" id="PTHR46797">
    <property type="entry name" value="HTH-TYPE TRANSCRIPTIONAL REGULATOR"/>
    <property type="match status" value="1"/>
</dbReference>
<dbReference type="InterPro" id="IPR010982">
    <property type="entry name" value="Lambda_DNA-bd_dom_sf"/>
</dbReference>
<dbReference type="Gene3D" id="1.10.260.40">
    <property type="entry name" value="lambda repressor-like DNA-binding domains"/>
    <property type="match status" value="1"/>
</dbReference>
<sequence length="84" mass="9432">MRDPSVQLAAFARTLRRLRRERDLSQEALADRSGISAKHIGEIERANKEPGITTVMKLSDGLELPLSEFFAHVDERREAVTSLA</sequence>
<comment type="caution">
    <text evidence="3">The sequence shown here is derived from an EMBL/GenBank/DDBJ whole genome shotgun (WGS) entry which is preliminary data.</text>
</comment>
<reference evidence="3 4" key="2">
    <citation type="submission" date="2023-10" db="EMBL/GenBank/DDBJ databases">
        <authorList>
            <person name="Han X.F."/>
        </authorList>
    </citation>
    <scope>NUCLEOTIDE SEQUENCE [LARGE SCALE GENOMIC DNA]</scope>
    <source>
        <strain evidence="3 4">KCTC 39840</strain>
    </source>
</reference>
<dbReference type="Pfam" id="PF01381">
    <property type="entry name" value="HTH_3"/>
    <property type="match status" value="1"/>
</dbReference>
<evidence type="ECO:0000256" key="1">
    <source>
        <dbReference type="ARBA" id="ARBA00023125"/>
    </source>
</evidence>
<feature type="domain" description="HTH cro/C1-type" evidence="2">
    <location>
        <begin position="15"/>
        <end position="69"/>
    </location>
</feature>
<accession>A0ABU4HZG0</accession>
<dbReference type="PANTHER" id="PTHR46797:SF1">
    <property type="entry name" value="METHYLPHOSPHONATE SYNTHASE"/>
    <property type="match status" value="1"/>
</dbReference>
<dbReference type="SMART" id="SM00530">
    <property type="entry name" value="HTH_XRE"/>
    <property type="match status" value="1"/>
</dbReference>
<reference evidence="4" key="1">
    <citation type="submission" date="2023-07" db="EMBL/GenBank/DDBJ databases">
        <title>Conexibacter stalactiti sp. nov., isolated from stalactites in a lava cave and emended description of the genus Conexibacter.</title>
        <authorList>
            <person name="Lee S.D."/>
        </authorList>
    </citation>
    <scope>NUCLEOTIDE SEQUENCE [LARGE SCALE GENOMIC DNA]</scope>
    <source>
        <strain evidence="4">KCTC 39840</strain>
    </source>
</reference>
<protein>
    <submittedName>
        <fullName evidence="3">Helix-turn-helix transcriptional regulator</fullName>
    </submittedName>
</protein>
<gene>
    <name evidence="3" type="ORF">R7226_30420</name>
</gene>
<keyword evidence="1" id="KW-0238">DNA-binding</keyword>
<keyword evidence="4" id="KW-1185">Reference proteome</keyword>
<dbReference type="SUPFAM" id="SSF47413">
    <property type="entry name" value="lambda repressor-like DNA-binding domains"/>
    <property type="match status" value="1"/>
</dbReference>
<dbReference type="EMBL" id="JAWSTH010000171">
    <property type="protein sequence ID" value="MDW5598716.1"/>
    <property type="molecule type" value="Genomic_DNA"/>
</dbReference>
<dbReference type="InterPro" id="IPR050807">
    <property type="entry name" value="TransReg_Diox_bact_type"/>
</dbReference>
<proteinExistence type="predicted"/>
<organism evidence="3 4">
    <name type="scientific">Conexibacter stalactiti</name>
    <dbReference type="NCBI Taxonomy" id="1940611"/>
    <lineage>
        <taxon>Bacteria</taxon>
        <taxon>Bacillati</taxon>
        <taxon>Actinomycetota</taxon>
        <taxon>Thermoleophilia</taxon>
        <taxon>Solirubrobacterales</taxon>
        <taxon>Conexibacteraceae</taxon>
        <taxon>Conexibacter</taxon>
    </lineage>
</organism>
<name>A0ABU4HZG0_9ACTN</name>
<evidence type="ECO:0000313" key="3">
    <source>
        <dbReference type="EMBL" id="MDW5598716.1"/>
    </source>
</evidence>
<dbReference type="Proteomes" id="UP001284601">
    <property type="component" value="Unassembled WGS sequence"/>
</dbReference>
<dbReference type="RefSeq" id="WP_318601280.1">
    <property type="nucleotide sequence ID" value="NZ_JAWSTH010000171.1"/>
</dbReference>
<evidence type="ECO:0000313" key="4">
    <source>
        <dbReference type="Proteomes" id="UP001284601"/>
    </source>
</evidence>
<dbReference type="InterPro" id="IPR001387">
    <property type="entry name" value="Cro/C1-type_HTH"/>
</dbReference>
<dbReference type="CDD" id="cd00093">
    <property type="entry name" value="HTH_XRE"/>
    <property type="match status" value="1"/>
</dbReference>
<evidence type="ECO:0000259" key="2">
    <source>
        <dbReference type="PROSITE" id="PS50943"/>
    </source>
</evidence>